<protein>
    <submittedName>
        <fullName evidence="2">Helix-turn-helix domain-containing protein</fullName>
    </submittedName>
</protein>
<keyword evidence="3" id="KW-1185">Reference proteome</keyword>
<reference evidence="3" key="1">
    <citation type="submission" date="2023-07" db="EMBL/GenBank/DDBJ databases">
        <title>30 novel species of actinomycetes from the DSMZ collection.</title>
        <authorList>
            <person name="Nouioui I."/>
        </authorList>
    </citation>
    <scope>NUCLEOTIDE SEQUENCE [LARGE SCALE GENOMIC DNA]</scope>
    <source>
        <strain evidence="3">DSM 44399</strain>
    </source>
</reference>
<dbReference type="Pfam" id="PF12728">
    <property type="entry name" value="HTH_17"/>
    <property type="match status" value="1"/>
</dbReference>
<evidence type="ECO:0000313" key="2">
    <source>
        <dbReference type="EMBL" id="MDT0262651.1"/>
    </source>
</evidence>
<evidence type="ECO:0000313" key="3">
    <source>
        <dbReference type="Proteomes" id="UP001183176"/>
    </source>
</evidence>
<evidence type="ECO:0000259" key="1">
    <source>
        <dbReference type="Pfam" id="PF12728"/>
    </source>
</evidence>
<proteinExistence type="predicted"/>
<dbReference type="RefSeq" id="WP_311423813.1">
    <property type="nucleotide sequence ID" value="NZ_JAVREH010000020.1"/>
</dbReference>
<dbReference type="InterPro" id="IPR041657">
    <property type="entry name" value="HTH_17"/>
</dbReference>
<dbReference type="EMBL" id="JAVREH010000020">
    <property type="protein sequence ID" value="MDT0262651.1"/>
    <property type="molecule type" value="Genomic_DNA"/>
</dbReference>
<dbReference type="Proteomes" id="UP001183176">
    <property type="component" value="Unassembled WGS sequence"/>
</dbReference>
<organism evidence="2 3">
    <name type="scientific">Jatrophihabitans lederbergiae</name>
    <dbReference type="NCBI Taxonomy" id="3075547"/>
    <lineage>
        <taxon>Bacteria</taxon>
        <taxon>Bacillati</taxon>
        <taxon>Actinomycetota</taxon>
        <taxon>Actinomycetes</taxon>
        <taxon>Jatrophihabitantales</taxon>
        <taxon>Jatrophihabitantaceae</taxon>
        <taxon>Jatrophihabitans</taxon>
    </lineage>
</organism>
<name>A0ABU2JCD4_9ACTN</name>
<feature type="domain" description="Helix-turn-helix" evidence="1">
    <location>
        <begin position="5"/>
        <end position="46"/>
    </location>
</feature>
<dbReference type="NCBIfam" id="TIGR01764">
    <property type="entry name" value="excise"/>
    <property type="match status" value="1"/>
</dbReference>
<gene>
    <name evidence="2" type="ORF">RM423_14745</name>
</gene>
<accession>A0ABU2JCD4</accession>
<dbReference type="InterPro" id="IPR010093">
    <property type="entry name" value="SinI_DNA-bd"/>
</dbReference>
<comment type="caution">
    <text evidence="2">The sequence shown here is derived from an EMBL/GenBank/DDBJ whole genome shotgun (WGS) entry which is preliminary data.</text>
</comment>
<sequence length="220" mass="23769">MEIGVREASERLGVSDRRVRELINAGRIPARLIGGRYLVNEVDLVRAPAVSRPMSARIAWAFIALLSGDPPDGVSAAELVRLRKKLAHLDVEPDPALLLRSWLARRCPARSYSAAPEDLTEIGQDERVVASGISDQRSGLSSAGEFEGYLAEDDVDGVAADYLLSGIGKPNVVLHVHGLAHDMPAPIGVVLADLADRRSAREDGKVRELLRSQVSTGVRR</sequence>